<evidence type="ECO:0008006" key="3">
    <source>
        <dbReference type="Google" id="ProtNLM"/>
    </source>
</evidence>
<evidence type="ECO:0000313" key="2">
    <source>
        <dbReference type="Proteomes" id="UP000250266"/>
    </source>
</evidence>
<dbReference type="AlphaFoldDB" id="A0A8E2JDX2"/>
<protein>
    <recommendedName>
        <fullName evidence="3">Heterokaryon incompatibility domain-containing protein</fullName>
    </recommendedName>
</protein>
<accession>A0A8E2JDX2</accession>
<organism evidence="1 2">
    <name type="scientific">Lepidopterella palustris CBS 459.81</name>
    <dbReference type="NCBI Taxonomy" id="1314670"/>
    <lineage>
        <taxon>Eukaryota</taxon>
        <taxon>Fungi</taxon>
        <taxon>Dikarya</taxon>
        <taxon>Ascomycota</taxon>
        <taxon>Pezizomycotina</taxon>
        <taxon>Dothideomycetes</taxon>
        <taxon>Pleosporomycetidae</taxon>
        <taxon>Mytilinidiales</taxon>
        <taxon>Argynnaceae</taxon>
        <taxon>Lepidopterella</taxon>
    </lineage>
</organism>
<dbReference type="Proteomes" id="UP000250266">
    <property type="component" value="Unassembled WGS sequence"/>
</dbReference>
<keyword evidence="2" id="KW-1185">Reference proteome</keyword>
<proteinExistence type="predicted"/>
<evidence type="ECO:0000313" key="1">
    <source>
        <dbReference type="EMBL" id="OCK78959.1"/>
    </source>
</evidence>
<name>A0A8E2JDX2_9PEZI</name>
<dbReference type="EMBL" id="KV745030">
    <property type="protein sequence ID" value="OCK78959.1"/>
    <property type="molecule type" value="Genomic_DNA"/>
</dbReference>
<reference evidence="1 2" key="1">
    <citation type="journal article" date="2016" name="Nat. Commun.">
        <title>Ectomycorrhizal ecology is imprinted in the genome of the dominant symbiotic fungus Cenococcum geophilum.</title>
        <authorList>
            <consortium name="DOE Joint Genome Institute"/>
            <person name="Peter M."/>
            <person name="Kohler A."/>
            <person name="Ohm R.A."/>
            <person name="Kuo A."/>
            <person name="Krutzmann J."/>
            <person name="Morin E."/>
            <person name="Arend M."/>
            <person name="Barry K.W."/>
            <person name="Binder M."/>
            <person name="Choi C."/>
            <person name="Clum A."/>
            <person name="Copeland A."/>
            <person name="Grisel N."/>
            <person name="Haridas S."/>
            <person name="Kipfer T."/>
            <person name="LaButti K."/>
            <person name="Lindquist E."/>
            <person name="Lipzen A."/>
            <person name="Maire R."/>
            <person name="Meier B."/>
            <person name="Mihaltcheva S."/>
            <person name="Molinier V."/>
            <person name="Murat C."/>
            <person name="Poggeler S."/>
            <person name="Quandt C.A."/>
            <person name="Sperisen C."/>
            <person name="Tritt A."/>
            <person name="Tisserant E."/>
            <person name="Crous P.W."/>
            <person name="Henrissat B."/>
            <person name="Nehls U."/>
            <person name="Egli S."/>
            <person name="Spatafora J.W."/>
            <person name="Grigoriev I.V."/>
            <person name="Martin F.M."/>
        </authorList>
    </citation>
    <scope>NUCLEOTIDE SEQUENCE [LARGE SCALE GENOMIC DNA]</scope>
    <source>
        <strain evidence="1 2">CBS 459.81</strain>
    </source>
</reference>
<gene>
    <name evidence="1" type="ORF">K432DRAFT_300828</name>
</gene>
<dbReference type="OrthoDB" id="5382128at2759"/>
<sequence>MEEEETLLESVIYDCPATFTIYLGDRRVEYQPDEFLQACWTTGLDTPCSICNKEFDLAVAPPVRLLSLHKDFHKTDPLTRVLPPLIVTNNHLECLKSKEVKYFPVSHAWHQSIAEAYALRLSNPSAAKASYEVPVRTLLAIIQRFGPDMHLWHDYISIPQWQDKFRGTTILPQIFDIFKESGCAVIHLGLDLPAEIMKPTFNPEALNQQVSSLQRLFNAHWFSRMWPVIEFDRAGDAYIMSGKYEIMPNKFSTFVKQVMEANGASFAQSSAGSLKWIEDLPLFVKERQKNKCLGYVFDMISDQGCRSFRDKFIGASELLEVTGYPALLPPVPQDACLWLSERRLESNDFSPLLLRPSDEPKYKTARWLKGHTVMTAGMWGLGVQTQPARVVPSVKDHAVYLELELVGNITDTFSWEAQAGDDYAGFSEVLKHLVSMTGGSAAELVKNLERIYPSRFFWTESSRGHQFPDLQYGVPSGGTIDVTLRNLLERFTKTVSKGDTTELKSLRKTISAFLELSTPPLLPNSGSFANVDRLQLYSRLCDSSECTLISVSCPSCDKTSAFRATVWQKPRPQAQLYLIPGLGYQYSIPGGMGMIVDNEEVVGRVRFGSPACNCKRSATVKLT</sequence>